<evidence type="ECO:0000313" key="3">
    <source>
        <dbReference type="Proteomes" id="UP000318081"/>
    </source>
</evidence>
<feature type="transmembrane region" description="Helical" evidence="1">
    <location>
        <begin position="46"/>
        <end position="66"/>
    </location>
</feature>
<keyword evidence="1" id="KW-0472">Membrane</keyword>
<name>A0ABX5XK22_9BACT</name>
<reference evidence="2 3" key="1">
    <citation type="submission" date="2019-02" db="EMBL/GenBank/DDBJ databases">
        <title>Deep-cultivation of Planctomycetes and their phenomic and genomic characterization uncovers novel biology.</title>
        <authorList>
            <person name="Wiegand S."/>
            <person name="Jogler M."/>
            <person name="Boedeker C."/>
            <person name="Pinto D."/>
            <person name="Vollmers J."/>
            <person name="Rivas-Marin E."/>
            <person name="Kohn T."/>
            <person name="Peeters S.H."/>
            <person name="Heuer A."/>
            <person name="Rast P."/>
            <person name="Oberbeckmann S."/>
            <person name="Bunk B."/>
            <person name="Jeske O."/>
            <person name="Meyerdierks A."/>
            <person name="Storesund J.E."/>
            <person name="Kallscheuer N."/>
            <person name="Luecker S."/>
            <person name="Lage O.M."/>
            <person name="Pohl T."/>
            <person name="Merkel B.J."/>
            <person name="Hornburger P."/>
            <person name="Mueller R.-W."/>
            <person name="Bruemmer F."/>
            <person name="Labrenz M."/>
            <person name="Spormann A.M."/>
            <person name="Op den Camp H."/>
            <person name="Overmann J."/>
            <person name="Amann R."/>
            <person name="Jetten M.S.M."/>
            <person name="Mascher T."/>
            <person name="Medema M.H."/>
            <person name="Devos D.P."/>
            <person name="Kaster A.-K."/>
            <person name="Ovreas L."/>
            <person name="Rohde M."/>
            <person name="Galperin M.Y."/>
            <person name="Jogler C."/>
        </authorList>
    </citation>
    <scope>NUCLEOTIDE SEQUENCE [LARGE SCALE GENOMIC DNA]</scope>
    <source>
        <strain evidence="2 3">TBK1r</strain>
    </source>
</reference>
<gene>
    <name evidence="2" type="primary">cnrA_1</name>
    <name evidence="2" type="ORF">TBK1r_06610</name>
</gene>
<dbReference type="EMBL" id="CP036432">
    <property type="protein sequence ID" value="QDV81741.1"/>
    <property type="molecule type" value="Genomic_DNA"/>
</dbReference>
<dbReference type="SUPFAM" id="SSF82866">
    <property type="entry name" value="Multidrug efflux transporter AcrB transmembrane domain"/>
    <property type="match status" value="1"/>
</dbReference>
<evidence type="ECO:0000256" key="1">
    <source>
        <dbReference type="SAM" id="Phobius"/>
    </source>
</evidence>
<dbReference type="Pfam" id="PF00873">
    <property type="entry name" value="ACR_tran"/>
    <property type="match status" value="1"/>
</dbReference>
<dbReference type="PANTHER" id="PTHR32063">
    <property type="match status" value="1"/>
</dbReference>
<keyword evidence="3" id="KW-1185">Reference proteome</keyword>
<protein>
    <submittedName>
        <fullName evidence="2">Nickel and cobalt resistance protein CnrA</fullName>
    </submittedName>
</protein>
<feature type="transmembrane region" description="Helical" evidence="1">
    <location>
        <begin position="78"/>
        <end position="104"/>
    </location>
</feature>
<organism evidence="2 3">
    <name type="scientific">Stieleria magnilauensis</name>
    <dbReference type="NCBI Taxonomy" id="2527963"/>
    <lineage>
        <taxon>Bacteria</taxon>
        <taxon>Pseudomonadati</taxon>
        <taxon>Planctomycetota</taxon>
        <taxon>Planctomycetia</taxon>
        <taxon>Pirellulales</taxon>
        <taxon>Pirellulaceae</taxon>
        <taxon>Stieleria</taxon>
    </lineage>
</organism>
<sequence length="124" mass="13134">MLSMIGLVSLAGILVNDSIVMVEFIKLRLSEGMIPIEAFSQAGRDRFRAVVLTTATTCMGLMPMLLETSMQATVFKGLVVAIVFGELFSTTMILILIPCSYSVLGQAGLLATNDVNADAVSVTG</sequence>
<accession>A0ABX5XK22</accession>
<dbReference type="InterPro" id="IPR001036">
    <property type="entry name" value="Acrflvin-R"/>
</dbReference>
<evidence type="ECO:0000313" key="2">
    <source>
        <dbReference type="EMBL" id="QDV81741.1"/>
    </source>
</evidence>
<dbReference type="Gene3D" id="1.20.1640.10">
    <property type="entry name" value="Multidrug efflux transporter AcrB transmembrane domain"/>
    <property type="match status" value="1"/>
</dbReference>
<proteinExistence type="predicted"/>
<dbReference type="PANTHER" id="PTHR32063:SF33">
    <property type="entry name" value="RND SUPERFAMILY EFFLUX PUMP PERMEASE COMPONENT"/>
    <property type="match status" value="1"/>
</dbReference>
<dbReference type="Proteomes" id="UP000318081">
    <property type="component" value="Chromosome"/>
</dbReference>
<keyword evidence="1" id="KW-0812">Transmembrane</keyword>
<keyword evidence="1" id="KW-1133">Transmembrane helix</keyword>